<evidence type="ECO:0000256" key="1">
    <source>
        <dbReference type="SAM" id="Coils"/>
    </source>
</evidence>
<dbReference type="EMBL" id="JACGCM010001990">
    <property type="protein sequence ID" value="KAF6146338.1"/>
    <property type="molecule type" value="Genomic_DNA"/>
</dbReference>
<keyword evidence="1" id="KW-0175">Coiled coil</keyword>
<name>A0A7J7LUV6_9MAGN</name>
<reference evidence="3 4" key="1">
    <citation type="journal article" date="2020" name="IScience">
        <title>Genome Sequencing of the Endangered Kingdonia uniflora (Circaeasteraceae, Ranunculales) Reveals Potential Mechanisms of Evolutionary Specialization.</title>
        <authorList>
            <person name="Sun Y."/>
            <person name="Deng T."/>
            <person name="Zhang A."/>
            <person name="Moore M.J."/>
            <person name="Landis J.B."/>
            <person name="Lin N."/>
            <person name="Zhang H."/>
            <person name="Zhang X."/>
            <person name="Huang J."/>
            <person name="Zhang X."/>
            <person name="Sun H."/>
            <person name="Wang H."/>
        </authorList>
    </citation>
    <scope>NUCLEOTIDE SEQUENCE [LARGE SCALE GENOMIC DNA]</scope>
    <source>
        <strain evidence="3">TB1705</strain>
        <tissue evidence="3">Leaf</tissue>
    </source>
</reference>
<evidence type="ECO:0000256" key="2">
    <source>
        <dbReference type="SAM" id="Phobius"/>
    </source>
</evidence>
<dbReference type="OrthoDB" id="1939306at2759"/>
<keyword evidence="4" id="KW-1185">Reference proteome</keyword>
<evidence type="ECO:0000313" key="4">
    <source>
        <dbReference type="Proteomes" id="UP000541444"/>
    </source>
</evidence>
<feature type="coiled-coil region" evidence="1">
    <location>
        <begin position="195"/>
        <end position="236"/>
    </location>
</feature>
<comment type="caution">
    <text evidence="3">The sequence shown here is derived from an EMBL/GenBank/DDBJ whole genome shotgun (WGS) entry which is preliminary data.</text>
</comment>
<feature type="coiled-coil region" evidence="1">
    <location>
        <begin position="30"/>
        <end position="116"/>
    </location>
</feature>
<accession>A0A7J7LUV6</accession>
<sequence>MADETVINNSFASLSEDQTVEIEGTKTRDIDLNDSEISEMKSKIDDLEQQKALLIGENQESRVRIRDLSDEIEGLKRVNSSTKEKLGEMQAEIDRAEEHKRALQVISARASELETEVFRLQHELGSLVVENGDAATEIRELQSVIEVLKLENQERGAAVEALESEKVSLLERIERGVVETKERESKSDAVVVVGAEKEKAEIESLKTLKGSLEEALKEMEAKVTRLESDLKDSEKKSTVVMNGSGGLASKRGLKSSKVQWTTVALASTGTVVAMGAMVYINCARRR</sequence>
<dbReference type="Gene3D" id="1.10.287.1490">
    <property type="match status" value="1"/>
</dbReference>
<proteinExistence type="predicted"/>
<evidence type="ECO:0000313" key="3">
    <source>
        <dbReference type="EMBL" id="KAF6146338.1"/>
    </source>
</evidence>
<dbReference type="Proteomes" id="UP000541444">
    <property type="component" value="Unassembled WGS sequence"/>
</dbReference>
<dbReference type="AlphaFoldDB" id="A0A7J7LUV6"/>
<gene>
    <name evidence="3" type="ORF">GIB67_020432</name>
</gene>
<feature type="transmembrane region" description="Helical" evidence="2">
    <location>
        <begin position="260"/>
        <end position="280"/>
    </location>
</feature>
<keyword evidence="2" id="KW-0812">Transmembrane</keyword>
<protein>
    <submittedName>
        <fullName evidence="3">Uncharacterized protein</fullName>
    </submittedName>
</protein>
<organism evidence="3 4">
    <name type="scientific">Kingdonia uniflora</name>
    <dbReference type="NCBI Taxonomy" id="39325"/>
    <lineage>
        <taxon>Eukaryota</taxon>
        <taxon>Viridiplantae</taxon>
        <taxon>Streptophyta</taxon>
        <taxon>Embryophyta</taxon>
        <taxon>Tracheophyta</taxon>
        <taxon>Spermatophyta</taxon>
        <taxon>Magnoliopsida</taxon>
        <taxon>Ranunculales</taxon>
        <taxon>Circaeasteraceae</taxon>
        <taxon>Kingdonia</taxon>
    </lineage>
</organism>
<keyword evidence="2" id="KW-1133">Transmembrane helix</keyword>
<keyword evidence="2" id="KW-0472">Membrane</keyword>